<reference evidence="2" key="2">
    <citation type="submission" date="2020-09" db="EMBL/GenBank/DDBJ databases">
        <authorList>
            <person name="Sun Q."/>
            <person name="Kim S."/>
        </authorList>
    </citation>
    <scope>NUCLEOTIDE SEQUENCE</scope>
    <source>
        <strain evidence="2">KCTC 32296</strain>
    </source>
</reference>
<evidence type="ECO:0000256" key="1">
    <source>
        <dbReference type="SAM" id="SignalP"/>
    </source>
</evidence>
<keyword evidence="3" id="KW-1185">Reference proteome</keyword>
<dbReference type="Pfam" id="PF10082">
    <property type="entry name" value="BBP2_2"/>
    <property type="match status" value="1"/>
</dbReference>
<dbReference type="Proteomes" id="UP000662572">
    <property type="component" value="Unassembled WGS sequence"/>
</dbReference>
<accession>A0A918UPW6</accession>
<feature type="chain" id="PRO_5037734044" description="Beta-barrel porin 2" evidence="1">
    <location>
        <begin position="28"/>
        <end position="429"/>
    </location>
</feature>
<dbReference type="InterPro" id="IPR023614">
    <property type="entry name" value="Porin_dom_sf"/>
</dbReference>
<dbReference type="SUPFAM" id="SSF56935">
    <property type="entry name" value="Porins"/>
    <property type="match status" value="2"/>
</dbReference>
<dbReference type="EMBL" id="BMZB01000001">
    <property type="protein sequence ID" value="GGZ26000.1"/>
    <property type="molecule type" value="Genomic_DNA"/>
</dbReference>
<dbReference type="InterPro" id="IPR018759">
    <property type="entry name" value="BBP2_2"/>
</dbReference>
<keyword evidence="1" id="KW-0732">Signal</keyword>
<feature type="signal peptide" evidence="1">
    <location>
        <begin position="1"/>
        <end position="27"/>
    </location>
</feature>
<name>A0A918UPW6_9CAUL</name>
<dbReference type="Gene3D" id="2.40.160.10">
    <property type="entry name" value="Porin"/>
    <property type="match status" value="1"/>
</dbReference>
<protein>
    <recommendedName>
        <fullName evidence="4">Beta-barrel porin 2</fullName>
    </recommendedName>
</protein>
<proteinExistence type="predicted"/>
<dbReference type="AlphaFoldDB" id="A0A918UPW6"/>
<evidence type="ECO:0008006" key="4">
    <source>
        <dbReference type="Google" id="ProtNLM"/>
    </source>
</evidence>
<gene>
    <name evidence="2" type="ORF">GCM10011273_09310</name>
</gene>
<sequence length="429" mass="47823">MDLMQKKKLLTLTLIPAMCATAGIAGAQDYFIQEKDKNSSVAARVPAGYEPLGIRTGGFDIYPKVDMGLERTDNVFFSDTAKEDDMIFTARPEVRAQSRWSRHALMGSVYSNIRRYGDNDTQNSEDWGANAYGRADITRFSNVYGTVNLGRSSESRGDPSLSENIAEPVKVKNNGFVLGGQFTFNRLRFGIDGGISELDYTDVRTNDLVNFPSGIQDQDNRDVKFNRLGLRGDYALSPDTSVFVTYEYNERKYDLASAAAERDSNGYNISIGAAFDLTDLLRGEVRAGYLMQDYDNFAYATARGSSFNAQIEWFPTRLTTVNFNAGRSINETPYAGASGFLSTQLSVTVDHELLRNLVLSAGVLHFDDEYRGLDRNDTRDSLTLGGRYLINRRLSLKGEYMHSKLGSEGASAFRDYTHNSIKFTLGVQY</sequence>
<evidence type="ECO:0000313" key="2">
    <source>
        <dbReference type="EMBL" id="GGZ26000.1"/>
    </source>
</evidence>
<organism evidence="2 3">
    <name type="scientific">Asticcacaulis endophyticus</name>
    <dbReference type="NCBI Taxonomy" id="1395890"/>
    <lineage>
        <taxon>Bacteria</taxon>
        <taxon>Pseudomonadati</taxon>
        <taxon>Pseudomonadota</taxon>
        <taxon>Alphaproteobacteria</taxon>
        <taxon>Caulobacterales</taxon>
        <taxon>Caulobacteraceae</taxon>
        <taxon>Asticcacaulis</taxon>
    </lineage>
</organism>
<comment type="caution">
    <text evidence="2">The sequence shown here is derived from an EMBL/GenBank/DDBJ whole genome shotgun (WGS) entry which is preliminary data.</text>
</comment>
<reference evidence="2" key="1">
    <citation type="journal article" date="2014" name="Int. J. Syst. Evol. Microbiol.">
        <title>Complete genome sequence of Corynebacterium casei LMG S-19264T (=DSM 44701T), isolated from a smear-ripened cheese.</title>
        <authorList>
            <consortium name="US DOE Joint Genome Institute (JGI-PGF)"/>
            <person name="Walter F."/>
            <person name="Albersmeier A."/>
            <person name="Kalinowski J."/>
            <person name="Ruckert C."/>
        </authorList>
    </citation>
    <scope>NUCLEOTIDE SEQUENCE</scope>
    <source>
        <strain evidence="2">KCTC 32296</strain>
    </source>
</reference>
<evidence type="ECO:0000313" key="3">
    <source>
        <dbReference type="Proteomes" id="UP000662572"/>
    </source>
</evidence>